<dbReference type="InterPro" id="IPR029000">
    <property type="entry name" value="Cyclophilin-like_dom_sf"/>
</dbReference>
<dbReference type="GO" id="GO:0006508">
    <property type="term" value="P:proteolysis"/>
    <property type="evidence" value="ECO:0007669"/>
    <property type="project" value="UniProtKB-KW"/>
</dbReference>
<dbReference type="GO" id="GO:0003755">
    <property type="term" value="F:peptidyl-prolyl cis-trans isomerase activity"/>
    <property type="evidence" value="ECO:0007669"/>
    <property type="project" value="InterPro"/>
</dbReference>
<dbReference type="Proteomes" id="UP000601435">
    <property type="component" value="Unassembled WGS sequence"/>
</dbReference>
<evidence type="ECO:0000313" key="11">
    <source>
        <dbReference type="Proteomes" id="UP000601435"/>
    </source>
</evidence>
<feature type="region of interest" description="Disordered" evidence="7">
    <location>
        <begin position="561"/>
        <end position="590"/>
    </location>
</feature>
<feature type="active site" evidence="6">
    <location>
        <position position="345"/>
    </location>
</feature>
<dbReference type="InterPro" id="IPR001300">
    <property type="entry name" value="Peptidase_C2_calpain_cat"/>
</dbReference>
<dbReference type="OrthoDB" id="408413at2759"/>
<proteinExistence type="inferred from homology"/>
<feature type="active site" evidence="6">
    <location>
        <position position="399"/>
    </location>
</feature>
<evidence type="ECO:0000256" key="2">
    <source>
        <dbReference type="ARBA" id="ARBA00022670"/>
    </source>
</evidence>
<feature type="compositionally biased region" description="Basic and acidic residues" evidence="7">
    <location>
        <begin position="579"/>
        <end position="590"/>
    </location>
</feature>
<dbReference type="SMART" id="SM00230">
    <property type="entry name" value="CysPc"/>
    <property type="match status" value="1"/>
</dbReference>
<dbReference type="AlphaFoldDB" id="A0A813C4C9"/>
<evidence type="ECO:0000259" key="9">
    <source>
        <dbReference type="PROSITE" id="PS50203"/>
    </source>
</evidence>
<dbReference type="SUPFAM" id="SSF54001">
    <property type="entry name" value="Cysteine proteinases"/>
    <property type="match status" value="1"/>
</dbReference>
<dbReference type="PROSITE" id="PS50203">
    <property type="entry name" value="CALPAIN_CAT"/>
    <property type="match status" value="1"/>
</dbReference>
<dbReference type="InterPro" id="IPR022684">
    <property type="entry name" value="Calpain_cysteine_protease"/>
</dbReference>
<reference evidence="10" key="1">
    <citation type="submission" date="2021-02" db="EMBL/GenBank/DDBJ databases">
        <authorList>
            <person name="Dougan E. K."/>
            <person name="Rhodes N."/>
            <person name="Thang M."/>
            <person name="Chan C."/>
        </authorList>
    </citation>
    <scope>NUCLEOTIDE SEQUENCE</scope>
</reference>
<feature type="active site" evidence="5 6">
    <location>
        <position position="140"/>
    </location>
</feature>
<name>A0A813C4C9_9DINO</name>
<evidence type="ECO:0000256" key="1">
    <source>
        <dbReference type="ARBA" id="ARBA00007623"/>
    </source>
</evidence>
<evidence type="ECO:0000256" key="7">
    <source>
        <dbReference type="SAM" id="MobiDB-lite"/>
    </source>
</evidence>
<dbReference type="GO" id="GO:0004198">
    <property type="term" value="F:calcium-dependent cysteine-type endopeptidase activity"/>
    <property type="evidence" value="ECO:0007669"/>
    <property type="project" value="InterPro"/>
</dbReference>
<keyword evidence="3 6" id="KW-0378">Hydrolase</keyword>
<dbReference type="SUPFAM" id="SSF50891">
    <property type="entry name" value="Cyclophilin-like"/>
    <property type="match status" value="1"/>
</dbReference>
<evidence type="ECO:0000256" key="5">
    <source>
        <dbReference type="PIRSR" id="PIRSR622684-1"/>
    </source>
</evidence>
<comment type="similarity">
    <text evidence="1">Belongs to the peptidase C2 family.</text>
</comment>
<evidence type="ECO:0000313" key="10">
    <source>
        <dbReference type="EMBL" id="CAE7934062.1"/>
    </source>
</evidence>
<dbReference type="Gene3D" id="2.40.100.10">
    <property type="entry name" value="Cyclophilin-like"/>
    <property type="match status" value="1"/>
</dbReference>
<keyword evidence="4 6" id="KW-0788">Thiol protease</keyword>
<feature type="domain" description="PPIase cyclophilin-type" evidence="8">
    <location>
        <begin position="604"/>
        <end position="761"/>
    </location>
</feature>
<dbReference type="Pfam" id="PF00648">
    <property type="entry name" value="Peptidase_C2"/>
    <property type="match status" value="1"/>
</dbReference>
<evidence type="ECO:0000256" key="3">
    <source>
        <dbReference type="ARBA" id="ARBA00022801"/>
    </source>
</evidence>
<keyword evidence="11" id="KW-1185">Reference proteome</keyword>
<dbReference type="InterPro" id="IPR000169">
    <property type="entry name" value="Pept_cys_AS"/>
</dbReference>
<feature type="domain" description="Calpain catalytic" evidence="9">
    <location>
        <begin position="58"/>
        <end position="460"/>
    </location>
</feature>
<protein>
    <submittedName>
        <fullName evidence="10">ADL1 protein</fullName>
    </submittedName>
</protein>
<evidence type="ECO:0000256" key="4">
    <source>
        <dbReference type="ARBA" id="ARBA00022807"/>
    </source>
</evidence>
<gene>
    <name evidence="10" type="primary">ADL1</name>
    <name evidence="10" type="ORF">SNEC2469_LOCUS32616</name>
</gene>
<keyword evidence="2 6" id="KW-0645">Protease</keyword>
<dbReference type="Gene3D" id="3.90.70.10">
    <property type="entry name" value="Cysteine proteinases"/>
    <property type="match status" value="1"/>
</dbReference>
<dbReference type="PROSITE" id="PS00139">
    <property type="entry name" value="THIOL_PROTEASE_CYS"/>
    <property type="match status" value="1"/>
</dbReference>
<dbReference type="PROSITE" id="PS50072">
    <property type="entry name" value="CSA_PPIASE_2"/>
    <property type="match status" value="1"/>
</dbReference>
<dbReference type="InterPro" id="IPR038765">
    <property type="entry name" value="Papain-like_cys_pep_sf"/>
</dbReference>
<dbReference type="PANTHER" id="PTHR10183">
    <property type="entry name" value="CALPAIN"/>
    <property type="match status" value="1"/>
</dbReference>
<evidence type="ECO:0000259" key="8">
    <source>
        <dbReference type="PROSITE" id="PS50072"/>
    </source>
</evidence>
<organism evidence="10 11">
    <name type="scientific">Symbiodinium necroappetens</name>
    <dbReference type="NCBI Taxonomy" id="1628268"/>
    <lineage>
        <taxon>Eukaryota</taxon>
        <taxon>Sar</taxon>
        <taxon>Alveolata</taxon>
        <taxon>Dinophyceae</taxon>
        <taxon>Suessiales</taxon>
        <taxon>Symbiodiniaceae</taxon>
        <taxon>Symbiodinium</taxon>
    </lineage>
</organism>
<comment type="caution">
    <text evidence="10">The sequence shown here is derived from an EMBL/GenBank/DDBJ whole genome shotgun (WGS) entry which is preliminary data.</text>
</comment>
<sequence length="894" mass="99569">MGNCTCSGDGGQQSEMVVSSKNRMHMRKIQLPRVSTGALPQLPDLKGTAKAPATEGGLYEDPEFPPTDASLGGITGDQANPQVSEYLVEMMKLVVPGWARPRQMVGKQASKYKLFATEGEPCLFKHVSPRDIEQGYLGDCWLVSSFAAIAEYPDRVRSLFKQHELTADGRYDIRLYDPLAEEWQVVTIDDRLPYWQRPGKHGTLCFAKPTKENEFWTCLLEKAVAKFVKSYHRIDGGFEAVALEMLTGKPSLNIQVSNLETEMHSPYVLLCGKEEGSAKHATVHMRLQSYDAGWGFWGQDASVMCEGQVELSDDWLWGKLCAWNGEGYSLCCGSRQEYKGILEGHAYTLLRLVEVPIERDGKSSVLRLLHVTWLHTVSGLGAVRPCGFNFGEMRIEVRNPHHTNEWFGKFHDDDWETWNAYPEALKATGHKVGIKDNGVFWMPWDEFKGGFADIAVNFDKKDEGRRYTDETKEAAAEHQKVAWGQVGYQTTSSLRVDWVDSWNVVHLGEIDLSSCEPRWVRNSGYGCCNFTTEFRKQQLSMADYGWLVTSIFRRRDWKEAEEEDVGDTGTGPLPDSDEEAKTEAKPEVKTAAKVTTGVPNPVVWFDVSVADKPRGRLHFELFRDLLPVASENFRKLCAGHVNDSGEKVSYAKTFLDLVHTKTFATGGDIDASVQLEAIEQSGPLRHAKAGLLTMATGNVSSFDPRFQITLGAAPNLDGKQVVFGQLLASPGAALHPLHWIEAVSTSTGTPREEVQIEACGECTTEECQVLLGAMVMAAQVDRTSESQADRYGRTGHTHGELEDAVTNENLSQVLELTEDLLGHLEWASKRTMSDSERDRKAGQLEVKLKSLMGALRKVAFKAGEFNGFENKLALDSKGQLGRAKDLEESLLRVY</sequence>
<dbReference type="EMBL" id="CAJNJA010083064">
    <property type="protein sequence ID" value="CAE7934062.1"/>
    <property type="molecule type" value="Genomic_DNA"/>
</dbReference>
<dbReference type="Pfam" id="PF00160">
    <property type="entry name" value="Pro_isomerase"/>
    <property type="match status" value="1"/>
</dbReference>
<dbReference type="InterPro" id="IPR002130">
    <property type="entry name" value="Cyclophilin-type_PPIase_dom"/>
</dbReference>
<evidence type="ECO:0000256" key="6">
    <source>
        <dbReference type="PROSITE-ProRule" id="PRU00239"/>
    </source>
</evidence>
<accession>A0A813C4C9</accession>
<dbReference type="PANTHER" id="PTHR10183:SF379">
    <property type="entry name" value="CALPAIN-5"/>
    <property type="match status" value="1"/>
</dbReference>